<dbReference type="AlphaFoldDB" id="A0AB39HX77"/>
<keyword evidence="1" id="KW-0997">Cell inner membrane</keyword>
<dbReference type="Gene3D" id="3.90.550.10">
    <property type="entry name" value="Spore Coat Polysaccharide Biosynthesis Protein SpsA, Chain A"/>
    <property type="match status" value="2"/>
</dbReference>
<dbReference type="RefSeq" id="WP_368491671.1">
    <property type="nucleotide sequence ID" value="NZ_CP162607.1"/>
</dbReference>
<dbReference type="SUPFAM" id="SSF53756">
    <property type="entry name" value="UDP-Glycosyltransferase/glycogen phosphorylase"/>
    <property type="match status" value="1"/>
</dbReference>
<dbReference type="SUPFAM" id="SSF53448">
    <property type="entry name" value="Nucleotide-diphospho-sugar transferases"/>
    <property type="match status" value="2"/>
</dbReference>
<name>A0AB39HX77_9PSED</name>
<accession>A0AB39HX77</accession>
<evidence type="ECO:0000313" key="3">
    <source>
        <dbReference type="EMBL" id="XDK34904.1"/>
    </source>
</evidence>
<sequence length="1179" mass="130735">MSTTSDIDAQHVELAMSRLQLMYAKPAHPYYILAPDYRETSSGIATLHYLCHILNLSGREAYICGASVVNPELKTPLLDAQTQQRHSSAGKVPIAVYPEVTIGEPLKCPVTARFLLNFEGFLTQKGMQEGPDDLMFYSGRLIAAKRGEAEGDLLNLPIIDIALFSAGDEPVIRQGAYLYQNRYPLEQIDYSQLPEGIHLLSVANPLSLTELAQRLKTAEVMYTHEWSMTCVMAVLCGCPVIFIPGHGIDQQFLERSLIGSNGFAMLDQSDAVATARAGVIGALERYVTVTTPFWQQLDVFIEKTQAAAQRKYKDQRLAMNQWLQARYPNKQQLARVLERLAANKAPRIEVLVIDKGSDAQAQQQTLKSLEPDQCLYDNLQVVVVDTEQAPLIEAINRTVARSVADWLIVVEAGVTFTPAGLLRLALELSGDCAHWLAVYADEAVRVNGSELGISLRPDFNLDLLLSFPAGLSRHWLFRRDALVGLGGFNSGCGDAYELEYQLRLIEHRGLASVGHVSEPLLVSDAFGLRDCANERAVIEAHLRARGYTHAQVNTRFPGRYEIDYGHAQQPSVSVLVVLEGRLEQFQRCLDSLLANTDYPYYEVLLLDPGNADGPTQQWLSGVEQLGSEQLRVLRLAGGQSRAALCNEAAREALGEYVFWLDAAAAIVGKDWLAQLLNHAQRPEVGAVGGKLLSADGKVHSAGSVLGLCGPVGRAFEGLSHQEAGYQQRLQVDQNYTALSGECLILRRELFLQAGGFDEEPLLAPWVDADLCLKLHQAGYLNVWTPRVQILMGAQAITKASVEQEDAMYARWLGVIARDPAYNLNLSLQQQGGFQMVDKVLSWHPDKAWRAQPVVLAHHADLQGTGQYRVIQPFAALKGAGLIEGGVSPSVLQVADLERYDPDTIVLQRNIDEERLQAMRRLQVFSRAFKVFELSDYLMDLPRGSALQRQMPEDIVGNLQRGLSYVDRLVVSTPALAEHFAHHHSDIRIVENRLPVAWWQGLQAQRRMGSKPRVGWAGGWEQVAELELIAEVIKALSGEVEWVVLGACPATLRPYIHDYRVDVPLHRYPQALAHLNLDIALAPMAQSLFNDCKSNVRLLEYGACGFPVIASDVPCYQGRSDLPVTLVRNSLSDWLEAIRMHLADMDGAHRLGDALKASIHQHWMLDGDSLQYWHKAWLAS</sequence>
<dbReference type="InterPro" id="IPR001173">
    <property type="entry name" value="Glyco_trans_2-like"/>
</dbReference>
<evidence type="ECO:0000256" key="1">
    <source>
        <dbReference type="ARBA" id="ARBA00022519"/>
    </source>
</evidence>
<keyword evidence="1" id="KW-0472">Membrane</keyword>
<dbReference type="Pfam" id="PF00535">
    <property type="entry name" value="Glycos_transf_2"/>
    <property type="match status" value="2"/>
</dbReference>
<dbReference type="EC" id="2.4.-.-" evidence="3"/>
<dbReference type="PANTHER" id="PTHR43179">
    <property type="entry name" value="RHAMNOSYLTRANSFERASE WBBL"/>
    <property type="match status" value="1"/>
</dbReference>
<dbReference type="CDD" id="cd00761">
    <property type="entry name" value="Glyco_tranf_GTA_type"/>
    <property type="match status" value="1"/>
</dbReference>
<feature type="domain" description="Glycosyltransferase 2-like" evidence="2">
    <location>
        <begin position="330"/>
        <end position="430"/>
    </location>
</feature>
<dbReference type="PANTHER" id="PTHR43179:SF7">
    <property type="entry name" value="RHAMNOSYLTRANSFERASE WBBL"/>
    <property type="match status" value="1"/>
</dbReference>
<keyword evidence="3" id="KW-0328">Glycosyltransferase</keyword>
<keyword evidence="1" id="KW-1003">Cell membrane</keyword>
<reference evidence="3" key="1">
    <citation type="submission" date="2024-07" db="EMBL/GenBank/DDBJ databases">
        <title>Identification and characteristics of a novel species of coltsfoot's symbiotic bacteria.</title>
        <authorList>
            <person name="Juszczyk A."/>
            <person name="Jasielczuk I."/>
            <person name="Gurgul A."/>
            <person name="Rogala M."/>
            <person name="Kowalczyk A."/>
            <person name="Szmatola T."/>
            <person name="Kosecka-Strojek M."/>
            <person name="Arent Z."/>
            <person name="Latowski D."/>
        </authorList>
    </citation>
    <scope>NUCLEOTIDE SEQUENCE</scope>
    <source>
        <strain evidence="3">Hg7Tf</strain>
    </source>
</reference>
<dbReference type="GO" id="GO:0016757">
    <property type="term" value="F:glycosyltransferase activity"/>
    <property type="evidence" value="ECO:0007669"/>
    <property type="project" value="UniProtKB-KW"/>
</dbReference>
<keyword evidence="3" id="KW-0808">Transferase</keyword>
<protein>
    <submittedName>
        <fullName evidence="3">Glycosyltransferase</fullName>
        <ecNumber evidence="3">2.4.-.-</ecNumber>
    </submittedName>
</protein>
<dbReference type="InterPro" id="IPR029044">
    <property type="entry name" value="Nucleotide-diphossugar_trans"/>
</dbReference>
<gene>
    <name evidence="3" type="ORF">AB4Y39_14365</name>
</gene>
<feature type="domain" description="Glycosyltransferase 2-like" evidence="2">
    <location>
        <begin position="574"/>
        <end position="749"/>
    </location>
</feature>
<dbReference type="Gene3D" id="3.40.50.2000">
    <property type="entry name" value="Glycogen Phosphorylase B"/>
    <property type="match status" value="1"/>
</dbReference>
<proteinExistence type="predicted"/>
<evidence type="ECO:0000259" key="2">
    <source>
        <dbReference type="Pfam" id="PF00535"/>
    </source>
</evidence>
<dbReference type="EMBL" id="CP162607">
    <property type="protein sequence ID" value="XDK34904.1"/>
    <property type="molecule type" value="Genomic_DNA"/>
</dbReference>
<organism evidence="3">
    <name type="scientific">Pseudomonas sp. Hg7Tf</name>
    <dbReference type="NCBI Taxonomy" id="3236988"/>
    <lineage>
        <taxon>Bacteria</taxon>
        <taxon>Pseudomonadati</taxon>
        <taxon>Pseudomonadota</taxon>
        <taxon>Gammaproteobacteria</taxon>
        <taxon>Pseudomonadales</taxon>
        <taxon>Pseudomonadaceae</taxon>
        <taxon>Pseudomonas</taxon>
    </lineage>
</organism>